<dbReference type="AlphaFoldDB" id="A0A4Q6I5E8"/>
<dbReference type="Proteomes" id="UP000293377">
    <property type="component" value="Unassembled WGS sequence"/>
</dbReference>
<comment type="caution">
    <text evidence="1">The sequence shown here is derived from an EMBL/GenBank/DDBJ whole genome shotgun (WGS) entry which is preliminary data.</text>
</comment>
<dbReference type="OrthoDB" id="7165636at2"/>
<dbReference type="RefSeq" id="WP_045171249.1">
    <property type="nucleotide sequence ID" value="NZ_QOHL01000026.1"/>
</dbReference>
<evidence type="ECO:0000313" key="1">
    <source>
        <dbReference type="EMBL" id="RZB12383.1"/>
    </source>
</evidence>
<protein>
    <submittedName>
        <fullName evidence="1">Uncharacterized protein</fullName>
    </submittedName>
</protein>
<proteinExistence type="predicted"/>
<keyword evidence="2" id="KW-1185">Reference proteome</keyword>
<dbReference type="EMBL" id="QOHL01000026">
    <property type="protein sequence ID" value="RZB12383.1"/>
    <property type="molecule type" value="Genomic_DNA"/>
</dbReference>
<gene>
    <name evidence="1" type="ORF">DRF75_04405</name>
</gene>
<sequence length="112" mass="13150">MNYDTLNFYEYDSTCDVEYTDCVRDNSVLDEYMSYQSMWKAVILQAIIDSTSNYRRMENKLEKIKAINWLNDFSRDFTTVCHFAGYNPLNVQNKAKKIISASKALNQDKSRS</sequence>
<name>A0A4Q6I5E8_9RICK</name>
<organism evidence="1 2">
    <name type="scientific">Ehrlichia minasensis</name>
    <dbReference type="NCBI Taxonomy" id="1242993"/>
    <lineage>
        <taxon>Bacteria</taxon>
        <taxon>Pseudomonadati</taxon>
        <taxon>Pseudomonadota</taxon>
        <taxon>Alphaproteobacteria</taxon>
        <taxon>Rickettsiales</taxon>
        <taxon>Anaplasmataceae</taxon>
        <taxon>Ehrlichia</taxon>
    </lineage>
</organism>
<reference evidence="1 2" key="1">
    <citation type="submission" date="2018-06" db="EMBL/GenBank/DDBJ databases">
        <title>Complete Genome Sequence of Ehrlichia minasensis Isolated From Cattle.</title>
        <authorList>
            <person name="Aguiar D.M."/>
            <person name="Araujo J.P.A.Jr."/>
            <person name="Nakazato L."/>
            <person name="Bard E."/>
            <person name="Cabezas-Cruz A."/>
        </authorList>
    </citation>
    <scope>NUCLEOTIDE SEQUENCE [LARGE SCALE GENOMIC DNA]</scope>
    <source>
        <strain evidence="1 2">B11</strain>
    </source>
</reference>
<accession>A0A4Q6I5E8</accession>
<evidence type="ECO:0000313" key="2">
    <source>
        <dbReference type="Proteomes" id="UP000293377"/>
    </source>
</evidence>